<organism evidence="2 3">
    <name type="scientific">Anaerorhabdus furcosa</name>
    <dbReference type="NCBI Taxonomy" id="118967"/>
    <lineage>
        <taxon>Bacteria</taxon>
        <taxon>Bacillati</taxon>
        <taxon>Bacillota</taxon>
        <taxon>Erysipelotrichia</taxon>
        <taxon>Erysipelotrichales</taxon>
        <taxon>Erysipelotrichaceae</taxon>
        <taxon>Anaerorhabdus</taxon>
    </lineage>
</organism>
<dbReference type="RefSeq" id="WP_078712029.1">
    <property type="nucleotide sequence ID" value="NZ_FUWY01000004.1"/>
</dbReference>
<sequence>MVRISNITIKEYPQHYFVAIRKNIDFMKEFSLFSEISLHSIQEYLNKQNRLIMDGPMVYFHNMDLENLDVEVGFPVLEVVEADSEIAIKQINKQKIVTAIDLGKYENQDPTLEDLFGFIQEHHLKPQGAIIYQYLNETEQSSNHYLTKMMIPIK</sequence>
<dbReference type="Gene3D" id="3.20.80.10">
    <property type="entry name" value="Regulatory factor, effector binding domain"/>
    <property type="match status" value="1"/>
</dbReference>
<dbReference type="EMBL" id="FUWY01000004">
    <property type="protein sequence ID" value="SJZ78670.1"/>
    <property type="molecule type" value="Genomic_DNA"/>
</dbReference>
<evidence type="ECO:0000313" key="3">
    <source>
        <dbReference type="Proteomes" id="UP000243297"/>
    </source>
</evidence>
<dbReference type="AlphaFoldDB" id="A0A1T4NHC4"/>
<dbReference type="SMART" id="SM00871">
    <property type="entry name" value="AraC_E_bind"/>
    <property type="match status" value="1"/>
</dbReference>
<proteinExistence type="predicted"/>
<dbReference type="SUPFAM" id="SSF55136">
    <property type="entry name" value="Probable bacterial effector-binding domain"/>
    <property type="match status" value="1"/>
</dbReference>
<evidence type="ECO:0000259" key="1">
    <source>
        <dbReference type="SMART" id="SM00871"/>
    </source>
</evidence>
<gene>
    <name evidence="2" type="ORF">SAMN02745191_1636</name>
</gene>
<dbReference type="STRING" id="118967.SAMN02745191_1636"/>
<dbReference type="InterPro" id="IPR029442">
    <property type="entry name" value="GyrI-like"/>
</dbReference>
<dbReference type="InterPro" id="IPR011256">
    <property type="entry name" value="Reg_factor_effector_dom_sf"/>
</dbReference>
<evidence type="ECO:0000313" key="2">
    <source>
        <dbReference type="EMBL" id="SJZ78670.1"/>
    </source>
</evidence>
<reference evidence="3" key="1">
    <citation type="submission" date="2017-02" db="EMBL/GenBank/DDBJ databases">
        <authorList>
            <person name="Varghese N."/>
            <person name="Submissions S."/>
        </authorList>
    </citation>
    <scope>NUCLEOTIDE SEQUENCE [LARGE SCALE GENOMIC DNA]</scope>
    <source>
        <strain evidence="3">ATCC 25662</strain>
    </source>
</reference>
<dbReference type="Pfam" id="PF06445">
    <property type="entry name" value="GyrI-like"/>
    <property type="match status" value="1"/>
</dbReference>
<feature type="domain" description="AraC effector-binding" evidence="1">
    <location>
        <begin position="5"/>
        <end position="154"/>
    </location>
</feature>
<protein>
    <submittedName>
        <fullName evidence="2">Effector-binding domain-containing protein</fullName>
    </submittedName>
</protein>
<name>A0A1T4NHC4_9FIRM</name>
<accession>A0A1T4NHC4</accession>
<dbReference type="InterPro" id="IPR010499">
    <property type="entry name" value="AraC_E-bd"/>
</dbReference>
<dbReference type="OrthoDB" id="9773308at2"/>
<dbReference type="Proteomes" id="UP000243297">
    <property type="component" value="Unassembled WGS sequence"/>
</dbReference>
<keyword evidence="3" id="KW-1185">Reference proteome</keyword>